<feature type="transmembrane region" description="Helical" evidence="1">
    <location>
        <begin position="7"/>
        <end position="27"/>
    </location>
</feature>
<keyword evidence="2" id="KW-0614">Plasmid</keyword>
<evidence type="ECO:0000313" key="4">
    <source>
        <dbReference type="EMBL" id="MSE09486.1"/>
    </source>
</evidence>
<dbReference type="AlphaFoldDB" id="A0A089QKU6"/>
<dbReference type="EMBL" id="LXZO01000115">
    <property type="protein sequence ID" value="PAY44891.1"/>
    <property type="molecule type" value="Genomic_DNA"/>
</dbReference>
<reference evidence="5 10" key="4">
    <citation type="submission" date="2017-03" db="EMBL/GenBank/DDBJ databases">
        <title>Phylogenomics and comparative genomics of Lactobacillus salivarius, a mammalian gut commensal.</title>
        <authorList>
            <person name="Harris H.M."/>
        </authorList>
    </citation>
    <scope>NUCLEOTIDE SEQUENCE [LARGE SCALE GENOMIC DNA]</scope>
    <source>
        <strain evidence="5 10">JCM 1047</strain>
    </source>
</reference>
<keyword evidence="1" id="KW-0472">Membrane</keyword>
<dbReference type="EMBL" id="CP007647">
    <property type="protein sequence ID" value="AIR11581.1"/>
    <property type="molecule type" value="Genomic_DNA"/>
</dbReference>
<dbReference type="Proteomes" id="UP000094723">
    <property type="component" value="Plasmid pLS_1"/>
</dbReference>
<dbReference type="EMBL" id="NBEF01000034">
    <property type="protein sequence ID" value="OQQ89153.1"/>
    <property type="molecule type" value="Genomic_DNA"/>
</dbReference>
<evidence type="ECO:0000313" key="11">
    <source>
        <dbReference type="Proteomes" id="UP000218139"/>
    </source>
</evidence>
<reference evidence="7 12" key="5">
    <citation type="submission" date="2018-05" db="EMBL/GenBank/DDBJ databases">
        <title>Lactobacillus salivarius genome sequencing and assembly.</title>
        <authorList>
            <person name="Audisio C."/>
            <person name="Albarracin L."/>
            <person name="Torres M.J."/>
            <person name="Hebert E.M."/>
            <person name="Saavedra L."/>
        </authorList>
    </citation>
    <scope>NUCLEOTIDE SEQUENCE [LARGE SCALE GENOMIC DNA]</scope>
    <source>
        <strain evidence="7 12">A3iob</strain>
    </source>
</reference>
<organism evidence="2 8">
    <name type="scientific">Ligilactobacillus salivarius</name>
    <dbReference type="NCBI Taxonomy" id="1624"/>
    <lineage>
        <taxon>Bacteria</taxon>
        <taxon>Bacillati</taxon>
        <taxon>Bacillota</taxon>
        <taxon>Bacilli</taxon>
        <taxon>Lactobacillales</taxon>
        <taxon>Lactobacillaceae</taxon>
        <taxon>Ligilactobacillus</taxon>
    </lineage>
</organism>
<protein>
    <submittedName>
        <fullName evidence="2">Putative membrane spanning protein</fullName>
    </submittedName>
</protein>
<evidence type="ECO:0000313" key="5">
    <source>
        <dbReference type="EMBL" id="OQQ89153.1"/>
    </source>
</evidence>
<evidence type="ECO:0000313" key="2">
    <source>
        <dbReference type="EMBL" id="AIR11581.1"/>
    </source>
</evidence>
<dbReference type="EMBL" id="CP017108">
    <property type="protein sequence ID" value="AOO74388.1"/>
    <property type="molecule type" value="Genomic_DNA"/>
</dbReference>
<dbReference type="EMBL" id="QFAS01000008">
    <property type="protein sequence ID" value="PWG51654.1"/>
    <property type="molecule type" value="Genomic_DNA"/>
</dbReference>
<evidence type="ECO:0000313" key="9">
    <source>
        <dbReference type="Proteomes" id="UP000094723"/>
    </source>
</evidence>
<geneLocation type="plasmid" evidence="3">
    <name>pLS_1</name>
</geneLocation>
<geneLocation type="plasmid" evidence="9">
    <name>pls_1 sequence</name>
</geneLocation>
<evidence type="ECO:0000256" key="1">
    <source>
        <dbReference type="SAM" id="Phobius"/>
    </source>
</evidence>
<dbReference type="Proteomes" id="UP000029488">
    <property type="component" value="Plasmid pMP1046A"/>
</dbReference>
<keyword evidence="1" id="KW-0812">Transmembrane</keyword>
<evidence type="ECO:0000313" key="8">
    <source>
        <dbReference type="Proteomes" id="UP000029488"/>
    </source>
</evidence>
<proteinExistence type="predicted"/>
<dbReference type="GeneID" id="89466647"/>
<name>A0A089QKU6_9LACO</name>
<evidence type="ECO:0000313" key="13">
    <source>
        <dbReference type="Proteomes" id="UP000467635"/>
    </source>
</evidence>
<dbReference type="Proteomes" id="UP000467635">
    <property type="component" value="Unassembled WGS sequence"/>
</dbReference>
<dbReference type="RefSeq" id="WP_034983605.1">
    <property type="nucleotide sequence ID" value="NZ_CP007647.1"/>
</dbReference>
<reference evidence="6 11" key="2">
    <citation type="submission" date="2016-05" db="EMBL/GenBank/DDBJ databases">
        <authorList>
            <person name="Lee J.-Y."/>
            <person name="Kim E.B."/>
            <person name="Choi Y.-J."/>
        </authorList>
    </citation>
    <scope>NUCLEOTIDE SEQUENCE [LARGE SCALE GENOMIC DNA]</scope>
    <source>
        <strain evidence="6 11">KLA006</strain>
    </source>
</reference>
<dbReference type="KEGG" id="lsj:LSJ_2173"/>
<dbReference type="Proteomes" id="UP000218139">
    <property type="component" value="Unassembled WGS sequence"/>
</dbReference>
<reference evidence="4 13" key="6">
    <citation type="submission" date="2019-11" db="EMBL/GenBank/DDBJ databases">
        <title>Draft Genome Sequence of Plant Growth-Promoting Rhizosphere-Associated Bacteria.</title>
        <authorList>
            <person name="Vasilyev I.Y."/>
            <person name="Radchenko V."/>
            <person name="Ilnitskaya E.V."/>
        </authorList>
    </citation>
    <scope>NUCLEOTIDE SEQUENCE [LARGE SCALE GENOMIC DNA]</scope>
    <source>
        <strain evidence="4 13">VRA_01-1sq_f</strain>
    </source>
</reference>
<keyword evidence="1" id="KW-1133">Transmembrane helix</keyword>
<gene>
    <name evidence="6" type="ORF">A8C52_10155</name>
    <name evidence="5" type="ORF">B6U56_10165</name>
    <name evidence="3" type="ORF">BHF65_08890</name>
    <name evidence="7" type="ORF">DB362_07515</name>
    <name evidence="4" type="ORF">GKC33_12630</name>
    <name evidence="2" type="ORF">LSJ_2173</name>
</gene>
<geneLocation type="plasmid" evidence="2 8">
    <name>pMP1046A</name>
</geneLocation>
<evidence type="ECO:0000313" key="12">
    <source>
        <dbReference type="Proteomes" id="UP000245607"/>
    </source>
</evidence>
<dbReference type="EMBL" id="WKKX01000912">
    <property type="protein sequence ID" value="MSE09486.1"/>
    <property type="molecule type" value="Genomic_DNA"/>
</dbReference>
<dbReference type="Proteomes" id="UP000245607">
    <property type="component" value="Unassembled WGS sequence"/>
</dbReference>
<dbReference type="Proteomes" id="UP000192575">
    <property type="component" value="Unassembled WGS sequence"/>
</dbReference>
<feature type="transmembrane region" description="Helical" evidence="1">
    <location>
        <begin position="65"/>
        <end position="84"/>
    </location>
</feature>
<evidence type="ECO:0000313" key="7">
    <source>
        <dbReference type="EMBL" id="PWG51654.1"/>
    </source>
</evidence>
<reference evidence="2 8" key="1">
    <citation type="journal article" date="2014" name="BMC Genomics">
        <title>Unusual genome complexity in Lactobacillus salivarius JCM1046.</title>
        <authorList>
            <person name="Raftis E.J."/>
            <person name="Forde B.M."/>
            <person name="Claesson M.J."/>
            <person name="O'Toole P.W."/>
        </authorList>
    </citation>
    <scope>NUCLEOTIDE SEQUENCE [LARGE SCALE GENOMIC DNA]</scope>
    <source>
        <strain evidence="2 8">JCM1046</strain>
        <plasmid evidence="2 8">pMP1046A</plasmid>
    </source>
</reference>
<accession>A0A089QKU6</accession>
<evidence type="ECO:0000313" key="3">
    <source>
        <dbReference type="EMBL" id="AOO74388.1"/>
    </source>
</evidence>
<reference evidence="3 9" key="3">
    <citation type="submission" date="2016-09" db="EMBL/GenBank/DDBJ databases">
        <title>Complete Genome Sequence of Lactobacillus salivarius Jin.</title>
        <authorList>
            <person name="Jin N."/>
            <person name="Li C."/>
            <person name="Wang M."/>
            <person name="Ren D."/>
            <person name="Di Y."/>
            <person name="Pan R."/>
            <person name="Du S."/>
            <person name="Lu H."/>
            <person name="Li X."/>
            <person name="Tian M."/>
        </authorList>
    </citation>
    <scope>NUCLEOTIDE SEQUENCE [LARGE SCALE GENOMIC DNA]</scope>
    <source>
        <strain evidence="3 9">CICC 23174</strain>
        <plasmid evidence="3">pLS_1</plasmid>
        <plasmid evidence="9">pls_1 sequence</plasmid>
    </source>
</reference>
<evidence type="ECO:0000313" key="10">
    <source>
        <dbReference type="Proteomes" id="UP000192575"/>
    </source>
</evidence>
<sequence length="87" mass="10006">MNSFSNNINFSKISVSLITLFLLIWTLVDGNLIHLGILAFSSLVTTMLHFHYFEATDDKHPLNRIDFGLQLLFIFISIIKFFLISGR</sequence>
<evidence type="ECO:0000313" key="6">
    <source>
        <dbReference type="EMBL" id="PAY44891.1"/>
    </source>
</evidence>